<dbReference type="PANTHER" id="PTHR30560">
    <property type="entry name" value="TRIGGER FACTOR CHAPERONE AND PEPTIDYL-PROLYL CIS/TRANS ISOMERASE"/>
    <property type="match status" value="1"/>
</dbReference>
<evidence type="ECO:0000256" key="2">
    <source>
        <dbReference type="ARBA" id="ARBA00005464"/>
    </source>
</evidence>
<dbReference type="Pfam" id="PF05697">
    <property type="entry name" value="Trigger_N"/>
    <property type="match status" value="1"/>
</dbReference>
<dbReference type="EMBL" id="CBTK010000071">
    <property type="protein sequence ID" value="CDH44380.1"/>
    <property type="molecule type" value="Genomic_DNA"/>
</dbReference>
<comment type="subcellular location">
    <subcellularLocation>
        <location evidence="11">Cytoplasm</location>
    </subcellularLocation>
    <text evidence="11">About half TF is bound to the ribosome near the polypeptide exit tunnel while the other half is free in the cytoplasm.</text>
</comment>
<comment type="similarity">
    <text evidence="2 11">Belongs to the FKBP-type PPIase family. Tig subfamily.</text>
</comment>
<dbReference type="PIRSF" id="PIRSF003095">
    <property type="entry name" value="Trigger_factor"/>
    <property type="match status" value="1"/>
</dbReference>
<evidence type="ECO:0000256" key="11">
    <source>
        <dbReference type="HAMAP-Rule" id="MF_00303"/>
    </source>
</evidence>
<dbReference type="InterPro" id="IPR008881">
    <property type="entry name" value="Trigger_fac_ribosome-bd_bac"/>
</dbReference>
<dbReference type="Pfam" id="PF00254">
    <property type="entry name" value="FKBP_C"/>
    <property type="match status" value="1"/>
</dbReference>
<keyword evidence="11" id="KW-0963">Cytoplasm</keyword>
<feature type="domain" description="Trigger factor ribosome-binding bacterial" evidence="13">
    <location>
        <begin position="1"/>
        <end position="144"/>
    </location>
</feature>
<dbReference type="Pfam" id="PF05698">
    <property type="entry name" value="Trigger_C"/>
    <property type="match status" value="1"/>
</dbReference>
<dbReference type="GO" id="GO:0043335">
    <property type="term" value="P:protein unfolding"/>
    <property type="evidence" value="ECO:0007669"/>
    <property type="project" value="TreeGrafter"/>
</dbReference>
<evidence type="ECO:0000259" key="14">
    <source>
        <dbReference type="Pfam" id="PF05698"/>
    </source>
</evidence>
<feature type="domain" description="PPIase FKBP-type" evidence="12">
    <location>
        <begin position="158"/>
        <end position="237"/>
    </location>
</feature>
<dbReference type="SUPFAM" id="SSF109998">
    <property type="entry name" value="Triger factor/SurA peptide-binding domain-like"/>
    <property type="match status" value="1"/>
</dbReference>
<evidence type="ECO:0000256" key="4">
    <source>
        <dbReference type="ARBA" id="ARBA00016902"/>
    </source>
</evidence>
<keyword evidence="5 11" id="KW-0132">Cell division</keyword>
<dbReference type="InterPro" id="IPR005215">
    <property type="entry name" value="Trig_fac"/>
</dbReference>
<feature type="domain" description="Trigger factor C-terminal" evidence="14">
    <location>
        <begin position="263"/>
        <end position="413"/>
    </location>
</feature>
<dbReference type="OrthoDB" id="9767721at2"/>
<accession>A0A7U7G9K4</accession>
<dbReference type="GO" id="GO:0005737">
    <property type="term" value="C:cytoplasm"/>
    <property type="evidence" value="ECO:0007669"/>
    <property type="project" value="UniProtKB-SubCell"/>
</dbReference>
<dbReference type="InterPro" id="IPR037041">
    <property type="entry name" value="Trigger_fac_C_sf"/>
</dbReference>
<dbReference type="Proteomes" id="UP000019184">
    <property type="component" value="Unassembled WGS sequence"/>
</dbReference>
<dbReference type="Gene3D" id="3.10.50.40">
    <property type="match status" value="1"/>
</dbReference>
<protein>
    <recommendedName>
        <fullName evidence="4 11">Trigger factor</fullName>
        <shortName evidence="11">TF</shortName>
        <ecNumber evidence="3 11">5.2.1.8</ecNumber>
    </recommendedName>
    <alternativeName>
        <fullName evidence="10 11">PPIase</fullName>
    </alternativeName>
</protein>
<evidence type="ECO:0000259" key="12">
    <source>
        <dbReference type="Pfam" id="PF00254"/>
    </source>
</evidence>
<dbReference type="GO" id="GO:0003755">
    <property type="term" value="F:peptidyl-prolyl cis-trans isomerase activity"/>
    <property type="evidence" value="ECO:0007669"/>
    <property type="project" value="UniProtKB-UniRule"/>
</dbReference>
<dbReference type="InterPro" id="IPR008880">
    <property type="entry name" value="Trigger_fac_C"/>
</dbReference>
<evidence type="ECO:0000313" key="15">
    <source>
        <dbReference type="EMBL" id="CDH44380.1"/>
    </source>
</evidence>
<evidence type="ECO:0000256" key="10">
    <source>
        <dbReference type="ARBA" id="ARBA00029986"/>
    </source>
</evidence>
<evidence type="ECO:0000256" key="8">
    <source>
        <dbReference type="ARBA" id="ARBA00023235"/>
    </source>
</evidence>
<keyword evidence="8 11" id="KW-0413">Isomerase</keyword>
<comment type="catalytic activity">
    <reaction evidence="1 11">
        <text>[protein]-peptidylproline (omega=180) = [protein]-peptidylproline (omega=0)</text>
        <dbReference type="Rhea" id="RHEA:16237"/>
        <dbReference type="Rhea" id="RHEA-COMP:10747"/>
        <dbReference type="Rhea" id="RHEA-COMP:10748"/>
        <dbReference type="ChEBI" id="CHEBI:83833"/>
        <dbReference type="ChEBI" id="CHEBI:83834"/>
        <dbReference type="EC" id="5.2.1.8"/>
    </reaction>
</comment>
<dbReference type="GO" id="GO:0051301">
    <property type="term" value="P:cell division"/>
    <property type="evidence" value="ECO:0007669"/>
    <property type="project" value="UniProtKB-KW"/>
</dbReference>
<dbReference type="RefSeq" id="WP_034431541.1">
    <property type="nucleotide sequence ID" value="NZ_CBTK010000071.1"/>
</dbReference>
<keyword evidence="6 11" id="KW-0697">Rotamase</keyword>
<comment type="function">
    <text evidence="11">Involved in protein export. Acts as a chaperone by maintaining the newly synthesized protein in an open conformation. Functions as a peptidyl-prolyl cis-trans isomerase.</text>
</comment>
<evidence type="ECO:0000256" key="5">
    <source>
        <dbReference type="ARBA" id="ARBA00022618"/>
    </source>
</evidence>
<dbReference type="GO" id="GO:0051083">
    <property type="term" value="P:'de novo' cotranslational protein folding"/>
    <property type="evidence" value="ECO:0007669"/>
    <property type="project" value="TreeGrafter"/>
</dbReference>
<dbReference type="InterPro" id="IPR036611">
    <property type="entry name" value="Trigger_fac_ribosome-bd_sf"/>
</dbReference>
<dbReference type="InterPro" id="IPR001179">
    <property type="entry name" value="PPIase_FKBP_dom"/>
</dbReference>
<keyword evidence="9 11" id="KW-0131">Cell cycle</keyword>
<gene>
    <name evidence="11 15" type="primary">tig</name>
    <name evidence="15" type="ORF">BN874_1620039</name>
</gene>
<dbReference type="NCBIfam" id="TIGR00115">
    <property type="entry name" value="tig"/>
    <property type="match status" value="1"/>
</dbReference>
<dbReference type="PANTHER" id="PTHR30560:SF3">
    <property type="entry name" value="TRIGGER FACTOR-LIKE PROTEIN TIG, CHLOROPLASTIC"/>
    <property type="match status" value="1"/>
</dbReference>
<dbReference type="SUPFAM" id="SSF54534">
    <property type="entry name" value="FKBP-like"/>
    <property type="match status" value="1"/>
</dbReference>
<dbReference type="AlphaFoldDB" id="A0A7U7G9K4"/>
<dbReference type="GO" id="GO:0015031">
    <property type="term" value="P:protein transport"/>
    <property type="evidence" value="ECO:0007669"/>
    <property type="project" value="UniProtKB-UniRule"/>
</dbReference>
<proteinExistence type="inferred from homology"/>
<dbReference type="GO" id="GO:0043022">
    <property type="term" value="F:ribosome binding"/>
    <property type="evidence" value="ECO:0007669"/>
    <property type="project" value="TreeGrafter"/>
</dbReference>
<dbReference type="GO" id="GO:0044183">
    <property type="term" value="F:protein folding chaperone"/>
    <property type="evidence" value="ECO:0007669"/>
    <property type="project" value="TreeGrafter"/>
</dbReference>
<evidence type="ECO:0000313" key="16">
    <source>
        <dbReference type="Proteomes" id="UP000019184"/>
    </source>
</evidence>
<dbReference type="Gene3D" id="1.10.3120.10">
    <property type="entry name" value="Trigger factor, C-terminal domain"/>
    <property type="match status" value="1"/>
</dbReference>
<dbReference type="FunFam" id="3.10.50.40:FF:000001">
    <property type="entry name" value="Trigger factor"/>
    <property type="match status" value="1"/>
</dbReference>
<dbReference type="Gene3D" id="3.30.70.1050">
    <property type="entry name" value="Trigger factor ribosome-binding domain"/>
    <property type="match status" value="1"/>
</dbReference>
<organism evidence="15 16">
    <name type="scientific">Candidatus Contendobacter odensis Run_B_J11</name>
    <dbReference type="NCBI Taxonomy" id="1400861"/>
    <lineage>
        <taxon>Bacteria</taxon>
        <taxon>Pseudomonadati</taxon>
        <taxon>Pseudomonadota</taxon>
        <taxon>Gammaproteobacteria</taxon>
        <taxon>Candidatus Competibacteraceae</taxon>
        <taxon>Candidatus Contendibacter</taxon>
    </lineage>
</organism>
<keyword evidence="16" id="KW-1185">Reference proteome</keyword>
<reference evidence="15 16" key="1">
    <citation type="journal article" date="2014" name="ISME J.">
        <title>Candidatus Competibacter-lineage genomes retrieved from metagenomes reveal functional metabolic diversity.</title>
        <authorList>
            <person name="McIlroy S.J."/>
            <person name="Albertsen M."/>
            <person name="Andresen E.K."/>
            <person name="Saunders A.M."/>
            <person name="Kristiansen R."/>
            <person name="Stokholm-Bjerregaard M."/>
            <person name="Nielsen K.L."/>
            <person name="Nielsen P.H."/>
        </authorList>
    </citation>
    <scope>NUCLEOTIDE SEQUENCE [LARGE SCALE GENOMIC DNA]</scope>
    <source>
        <strain evidence="15 16">Run_B_J11</strain>
    </source>
</reference>
<evidence type="ECO:0000256" key="3">
    <source>
        <dbReference type="ARBA" id="ARBA00013194"/>
    </source>
</evidence>
<evidence type="ECO:0000259" key="13">
    <source>
        <dbReference type="Pfam" id="PF05697"/>
    </source>
</evidence>
<dbReference type="SUPFAM" id="SSF102735">
    <property type="entry name" value="Trigger factor ribosome-binding domain"/>
    <property type="match status" value="1"/>
</dbReference>
<evidence type="ECO:0000256" key="1">
    <source>
        <dbReference type="ARBA" id="ARBA00000971"/>
    </source>
</evidence>
<comment type="domain">
    <text evidence="11">Consists of 3 domains; the N-terminus binds the ribosome, the middle domain has PPIase activity, while the C-terminus has intrinsic chaperone activity on its own.</text>
</comment>
<dbReference type="InterPro" id="IPR046357">
    <property type="entry name" value="PPIase_dom_sf"/>
</dbReference>
<dbReference type="InterPro" id="IPR027304">
    <property type="entry name" value="Trigger_fact/SurA_dom_sf"/>
</dbReference>
<name>A0A7U7G9K4_9GAMM</name>
<dbReference type="HAMAP" id="MF_00303">
    <property type="entry name" value="Trigger_factor_Tig"/>
    <property type="match status" value="1"/>
</dbReference>
<dbReference type="EC" id="5.2.1.8" evidence="3 11"/>
<keyword evidence="7 11" id="KW-0143">Chaperone</keyword>
<evidence type="ECO:0000256" key="9">
    <source>
        <dbReference type="ARBA" id="ARBA00023306"/>
    </source>
</evidence>
<comment type="caution">
    <text evidence="15">The sequence shown here is derived from an EMBL/GenBank/DDBJ whole genome shotgun (WGS) entry which is preliminary data.</text>
</comment>
<sequence>MQVSVETLNDLERRVTVQLPAEQVTREIQDRLVSMSRRLKVDGFRPGKVPLKVIRRMYGDQARYEVVSELMEHSLREALVQEKLNPLGGPRLEPKMLEEGQDLEYCATFEVMPEFELSGFENIKVERPVAEVTDQDVDHMIETLRQQRVIWNAVERSACIGDRVRFDFEGASDGQGFAGGKGENADIVLGKGTMLKDFEDRLVGLSAGAETGFDLTFPEDYQAKEVAGKVAHFQIKLHRVEEAHLPEIDDAFAESFDVKEGGVAALRQSLRENMERELRQGINAAVKHQVLQGLLAANAIPLPRVLINSEIEQLARQLRLPPGADDERTQQLKTYVFEADARRRVALGLLISRLATAQDIKVDDQRVRNHLHSVAATYQEPTEVVRWYEQTPQALDSIRALVIEEQVVDWLLERAQVTEKTSTFAEIMTPNKASALNPVDQESAE</sequence>
<evidence type="ECO:0000256" key="7">
    <source>
        <dbReference type="ARBA" id="ARBA00023186"/>
    </source>
</evidence>
<evidence type="ECO:0000256" key="6">
    <source>
        <dbReference type="ARBA" id="ARBA00023110"/>
    </source>
</evidence>